<dbReference type="Proteomes" id="UP000887229">
    <property type="component" value="Unassembled WGS sequence"/>
</dbReference>
<dbReference type="EMBL" id="MU251257">
    <property type="protein sequence ID" value="KAG9253630.1"/>
    <property type="molecule type" value="Genomic_DNA"/>
</dbReference>
<accession>A0A9P7ZKF1</accession>
<keyword evidence="3" id="KW-1185">Reference proteome</keyword>
<evidence type="ECO:0000256" key="1">
    <source>
        <dbReference type="SAM" id="Phobius"/>
    </source>
</evidence>
<gene>
    <name evidence="2" type="ORF">F5Z01DRAFT_675035</name>
</gene>
<evidence type="ECO:0000313" key="3">
    <source>
        <dbReference type="Proteomes" id="UP000887229"/>
    </source>
</evidence>
<sequence>MASLMDTAANTTTVTSGLDPTCYHTVTFRIRVAIDTVAATSFPTNTPAATATATLAMDPPFNCAQCAEVQELWLAPMYLAGFITVLLVTLAWLARLYNR</sequence>
<dbReference type="GeneID" id="70296009"/>
<protein>
    <submittedName>
        <fullName evidence="2">Uncharacterized protein</fullName>
    </submittedName>
</protein>
<reference evidence="2" key="1">
    <citation type="journal article" date="2021" name="IMA Fungus">
        <title>Genomic characterization of three marine fungi, including Emericellopsis atlantica sp. nov. with signatures of a generalist lifestyle and marine biomass degradation.</title>
        <authorList>
            <person name="Hagestad O.C."/>
            <person name="Hou L."/>
            <person name="Andersen J.H."/>
            <person name="Hansen E.H."/>
            <person name="Altermark B."/>
            <person name="Li C."/>
            <person name="Kuhnert E."/>
            <person name="Cox R.J."/>
            <person name="Crous P.W."/>
            <person name="Spatafora J.W."/>
            <person name="Lail K."/>
            <person name="Amirebrahimi M."/>
            <person name="Lipzen A."/>
            <person name="Pangilinan J."/>
            <person name="Andreopoulos W."/>
            <person name="Hayes R.D."/>
            <person name="Ng V."/>
            <person name="Grigoriev I.V."/>
            <person name="Jackson S.A."/>
            <person name="Sutton T.D.S."/>
            <person name="Dobson A.D.W."/>
            <person name="Rama T."/>
        </authorList>
    </citation>
    <scope>NUCLEOTIDE SEQUENCE</scope>
    <source>
        <strain evidence="2">TS7</strain>
    </source>
</reference>
<comment type="caution">
    <text evidence="2">The sequence shown here is derived from an EMBL/GenBank/DDBJ whole genome shotgun (WGS) entry which is preliminary data.</text>
</comment>
<keyword evidence="1" id="KW-1133">Transmembrane helix</keyword>
<dbReference type="AlphaFoldDB" id="A0A9P7ZKF1"/>
<keyword evidence="1" id="KW-0812">Transmembrane</keyword>
<organism evidence="2 3">
    <name type="scientific">Emericellopsis atlantica</name>
    <dbReference type="NCBI Taxonomy" id="2614577"/>
    <lineage>
        <taxon>Eukaryota</taxon>
        <taxon>Fungi</taxon>
        <taxon>Dikarya</taxon>
        <taxon>Ascomycota</taxon>
        <taxon>Pezizomycotina</taxon>
        <taxon>Sordariomycetes</taxon>
        <taxon>Hypocreomycetidae</taxon>
        <taxon>Hypocreales</taxon>
        <taxon>Bionectriaceae</taxon>
        <taxon>Emericellopsis</taxon>
    </lineage>
</organism>
<feature type="transmembrane region" description="Helical" evidence="1">
    <location>
        <begin position="77"/>
        <end position="97"/>
    </location>
</feature>
<dbReference type="RefSeq" id="XP_046117554.1">
    <property type="nucleotide sequence ID" value="XM_046265106.1"/>
</dbReference>
<evidence type="ECO:0000313" key="2">
    <source>
        <dbReference type="EMBL" id="KAG9253630.1"/>
    </source>
</evidence>
<name>A0A9P7ZKF1_9HYPO</name>
<proteinExistence type="predicted"/>
<keyword evidence="1" id="KW-0472">Membrane</keyword>